<dbReference type="EMBL" id="HAEC01006686">
    <property type="protein sequence ID" value="SBQ74824.1"/>
    <property type="molecule type" value="Transcribed_RNA"/>
</dbReference>
<dbReference type="AlphaFoldDB" id="A0A1A8GUX3"/>
<sequence length="59" mass="6360">QDLPHPSPRHGQSTTAATAQFLGADLWENRGAHFGLGAEPQVHQHLPYEDTGDVDGDGR</sequence>
<protein>
    <submittedName>
        <fullName evidence="2">Transcription factor cmyb</fullName>
    </submittedName>
</protein>
<evidence type="ECO:0000256" key="1">
    <source>
        <dbReference type="SAM" id="MobiDB-lite"/>
    </source>
</evidence>
<feature type="region of interest" description="Disordered" evidence="1">
    <location>
        <begin position="37"/>
        <end position="59"/>
    </location>
</feature>
<reference evidence="2" key="2">
    <citation type="submission" date="2016-06" db="EMBL/GenBank/DDBJ databases">
        <title>The genome of a short-lived fish provides insights into sex chromosome evolution and the genetic control of aging.</title>
        <authorList>
            <person name="Reichwald K."/>
            <person name="Felder M."/>
            <person name="Petzold A."/>
            <person name="Koch P."/>
            <person name="Groth M."/>
            <person name="Platzer M."/>
        </authorList>
    </citation>
    <scope>NUCLEOTIDE SEQUENCE</scope>
    <source>
        <tissue evidence="2">Brain</tissue>
    </source>
</reference>
<proteinExistence type="predicted"/>
<organism evidence="2">
    <name type="scientific">Nothobranchius korthausae</name>
    <dbReference type="NCBI Taxonomy" id="1143690"/>
    <lineage>
        <taxon>Eukaryota</taxon>
        <taxon>Metazoa</taxon>
        <taxon>Chordata</taxon>
        <taxon>Craniata</taxon>
        <taxon>Vertebrata</taxon>
        <taxon>Euteleostomi</taxon>
        <taxon>Actinopterygii</taxon>
        <taxon>Neopterygii</taxon>
        <taxon>Teleostei</taxon>
        <taxon>Neoteleostei</taxon>
        <taxon>Acanthomorphata</taxon>
        <taxon>Ovalentaria</taxon>
        <taxon>Atherinomorphae</taxon>
        <taxon>Cyprinodontiformes</taxon>
        <taxon>Nothobranchiidae</taxon>
        <taxon>Nothobranchius</taxon>
    </lineage>
</organism>
<feature type="non-terminal residue" evidence="2">
    <location>
        <position position="1"/>
    </location>
</feature>
<feature type="compositionally biased region" description="Acidic residues" evidence="1">
    <location>
        <begin position="50"/>
        <end position="59"/>
    </location>
</feature>
<gene>
    <name evidence="2" type="primary">CMYB</name>
</gene>
<accession>A0A1A8GUX3</accession>
<name>A0A1A8GUX3_9TELE</name>
<reference evidence="2" key="1">
    <citation type="submission" date="2016-05" db="EMBL/GenBank/DDBJ databases">
        <authorList>
            <person name="Lavstsen T."/>
            <person name="Jespersen J.S."/>
        </authorList>
    </citation>
    <scope>NUCLEOTIDE SEQUENCE</scope>
    <source>
        <tissue evidence="2">Brain</tissue>
    </source>
</reference>
<evidence type="ECO:0000313" key="2">
    <source>
        <dbReference type="EMBL" id="SBQ74824.1"/>
    </source>
</evidence>